<dbReference type="EC" id="2.7.11.1" evidence="1"/>
<dbReference type="PROSITE" id="PS50011">
    <property type="entry name" value="PROTEIN_KINASE_DOM"/>
    <property type="match status" value="1"/>
</dbReference>
<feature type="region of interest" description="Disordered" evidence="8">
    <location>
        <begin position="299"/>
        <end position="353"/>
    </location>
</feature>
<dbReference type="Pfam" id="PF00069">
    <property type="entry name" value="Pkinase"/>
    <property type="match status" value="1"/>
</dbReference>
<organism evidence="11 12">
    <name type="scientific">Nocardia jiangsuensis</name>
    <dbReference type="NCBI Taxonomy" id="1691563"/>
    <lineage>
        <taxon>Bacteria</taxon>
        <taxon>Bacillati</taxon>
        <taxon>Actinomycetota</taxon>
        <taxon>Actinomycetes</taxon>
        <taxon>Mycobacteriales</taxon>
        <taxon>Nocardiaceae</taxon>
        <taxon>Nocardia</taxon>
    </lineage>
</organism>
<sequence length="533" mass="55884">MNATRWFGDYRLDSVIGRGGMGQVWRAFHQPTQRFIALKVLPAELADDEEFRRRFEREARVAARLHNPHLVAIHSFGRVGDQLYIDMALVDGVDVSALLRERGPMPPVRAVELLAQIGAAVDGAHAAGLVHRDIKPGNILIDRTGFAYLIDFGIAKPNDETGLTSTGASLGTIAYMAPERFEGVAGPPADIYALGCVLAECILGGKIFAGESVAEQIFGHLYKPPPRLGELRPGVPPALDDVLARALAKDPADRFGTATEFVDAARRALTDPAAWNHGTAATVAPATVNWSTGNEHRIATTLPPPGYADTAGAPHTPPAGNGQHYAAGTPPTPPAAYRPVPDHGTARGVPAPRKTGRRNAFIAITAVLLVFAIAAGVTLALRTGGSVGDVTVTTETTTEETTLPTEDGPTETTEPTGSIPALPDRFAGTWKGRVTDGLAALDIELTLRSGQVGEEVGEASNTGVIFSQTCERAETLLAASETEVSLRARLTGGPADCTDDGSVSTLTANPDGSIGYSFPGPLGTTLRGTLKPA</sequence>
<evidence type="ECO:0000256" key="8">
    <source>
        <dbReference type="SAM" id="MobiDB-lite"/>
    </source>
</evidence>
<dbReference type="RefSeq" id="WP_378613443.1">
    <property type="nucleotide sequence ID" value="NZ_JBHSAX010000014.1"/>
</dbReference>
<dbReference type="Proteomes" id="UP001595696">
    <property type="component" value="Unassembled WGS sequence"/>
</dbReference>
<feature type="compositionally biased region" description="Low complexity" evidence="8">
    <location>
        <begin position="391"/>
        <end position="418"/>
    </location>
</feature>
<evidence type="ECO:0000256" key="7">
    <source>
        <dbReference type="PROSITE-ProRule" id="PRU10141"/>
    </source>
</evidence>
<keyword evidence="9" id="KW-1133">Transmembrane helix</keyword>
<evidence type="ECO:0000256" key="3">
    <source>
        <dbReference type="ARBA" id="ARBA00022679"/>
    </source>
</evidence>
<dbReference type="CDD" id="cd14014">
    <property type="entry name" value="STKc_PknB_like"/>
    <property type="match status" value="1"/>
</dbReference>
<gene>
    <name evidence="11" type="ORF">ACFO0B_17025</name>
</gene>
<keyword evidence="2" id="KW-0723">Serine/threonine-protein kinase</keyword>
<keyword evidence="9" id="KW-0472">Membrane</keyword>
<dbReference type="Gene3D" id="1.10.510.10">
    <property type="entry name" value="Transferase(Phosphotransferase) domain 1"/>
    <property type="match status" value="1"/>
</dbReference>
<dbReference type="InterPro" id="IPR017441">
    <property type="entry name" value="Protein_kinase_ATP_BS"/>
</dbReference>
<proteinExistence type="predicted"/>
<feature type="region of interest" description="Disordered" evidence="8">
    <location>
        <begin position="391"/>
        <end position="422"/>
    </location>
</feature>
<keyword evidence="12" id="KW-1185">Reference proteome</keyword>
<evidence type="ECO:0000259" key="10">
    <source>
        <dbReference type="PROSITE" id="PS50011"/>
    </source>
</evidence>
<keyword evidence="6 7" id="KW-0067">ATP-binding</keyword>
<evidence type="ECO:0000313" key="11">
    <source>
        <dbReference type="EMBL" id="MFC3963698.1"/>
    </source>
</evidence>
<reference evidence="12" key="1">
    <citation type="journal article" date="2019" name="Int. J. Syst. Evol. Microbiol.">
        <title>The Global Catalogue of Microorganisms (GCM) 10K type strain sequencing project: providing services to taxonomists for standard genome sequencing and annotation.</title>
        <authorList>
            <consortium name="The Broad Institute Genomics Platform"/>
            <consortium name="The Broad Institute Genome Sequencing Center for Infectious Disease"/>
            <person name="Wu L."/>
            <person name="Ma J."/>
        </authorList>
    </citation>
    <scope>NUCLEOTIDE SEQUENCE [LARGE SCALE GENOMIC DNA]</scope>
    <source>
        <strain evidence="12">CGMCC 4.7330</strain>
    </source>
</reference>
<feature type="binding site" evidence="7">
    <location>
        <position position="39"/>
    </location>
    <ligand>
        <name>ATP</name>
        <dbReference type="ChEBI" id="CHEBI:30616"/>
    </ligand>
</feature>
<dbReference type="PANTHER" id="PTHR43289">
    <property type="entry name" value="MITOGEN-ACTIVATED PROTEIN KINASE KINASE KINASE 20-RELATED"/>
    <property type="match status" value="1"/>
</dbReference>
<evidence type="ECO:0000256" key="9">
    <source>
        <dbReference type="SAM" id="Phobius"/>
    </source>
</evidence>
<dbReference type="InterPro" id="IPR000719">
    <property type="entry name" value="Prot_kinase_dom"/>
</dbReference>
<feature type="transmembrane region" description="Helical" evidence="9">
    <location>
        <begin position="360"/>
        <end position="381"/>
    </location>
</feature>
<keyword evidence="3 11" id="KW-0808">Transferase</keyword>
<dbReference type="PROSITE" id="PS00107">
    <property type="entry name" value="PROTEIN_KINASE_ATP"/>
    <property type="match status" value="1"/>
</dbReference>
<dbReference type="SMART" id="SM00220">
    <property type="entry name" value="S_TKc"/>
    <property type="match status" value="1"/>
</dbReference>
<keyword evidence="9" id="KW-0812">Transmembrane</keyword>
<evidence type="ECO:0000256" key="5">
    <source>
        <dbReference type="ARBA" id="ARBA00022777"/>
    </source>
</evidence>
<keyword evidence="5 11" id="KW-0418">Kinase</keyword>
<dbReference type="InterPro" id="IPR008271">
    <property type="entry name" value="Ser/Thr_kinase_AS"/>
</dbReference>
<dbReference type="SUPFAM" id="SSF56112">
    <property type="entry name" value="Protein kinase-like (PK-like)"/>
    <property type="match status" value="1"/>
</dbReference>
<evidence type="ECO:0000256" key="1">
    <source>
        <dbReference type="ARBA" id="ARBA00012513"/>
    </source>
</evidence>
<evidence type="ECO:0000256" key="4">
    <source>
        <dbReference type="ARBA" id="ARBA00022741"/>
    </source>
</evidence>
<dbReference type="GO" id="GO:0004674">
    <property type="term" value="F:protein serine/threonine kinase activity"/>
    <property type="evidence" value="ECO:0007669"/>
    <property type="project" value="UniProtKB-EC"/>
</dbReference>
<feature type="domain" description="Protein kinase" evidence="10">
    <location>
        <begin position="10"/>
        <end position="269"/>
    </location>
</feature>
<evidence type="ECO:0000256" key="6">
    <source>
        <dbReference type="ARBA" id="ARBA00022840"/>
    </source>
</evidence>
<dbReference type="PROSITE" id="PS00108">
    <property type="entry name" value="PROTEIN_KINASE_ST"/>
    <property type="match status" value="1"/>
</dbReference>
<dbReference type="PANTHER" id="PTHR43289:SF6">
    <property type="entry name" value="SERINE_THREONINE-PROTEIN KINASE NEKL-3"/>
    <property type="match status" value="1"/>
</dbReference>
<dbReference type="Gene3D" id="3.30.200.20">
    <property type="entry name" value="Phosphorylase Kinase, domain 1"/>
    <property type="match status" value="1"/>
</dbReference>
<dbReference type="InterPro" id="IPR011009">
    <property type="entry name" value="Kinase-like_dom_sf"/>
</dbReference>
<dbReference type="EMBL" id="JBHSAX010000014">
    <property type="protein sequence ID" value="MFC3963698.1"/>
    <property type="molecule type" value="Genomic_DNA"/>
</dbReference>
<evidence type="ECO:0000313" key="12">
    <source>
        <dbReference type="Proteomes" id="UP001595696"/>
    </source>
</evidence>
<accession>A0ABV8DUN2</accession>
<protein>
    <recommendedName>
        <fullName evidence="1">non-specific serine/threonine protein kinase</fullName>
        <ecNumber evidence="1">2.7.11.1</ecNumber>
    </recommendedName>
</protein>
<comment type="caution">
    <text evidence="11">The sequence shown here is derived from an EMBL/GenBank/DDBJ whole genome shotgun (WGS) entry which is preliminary data.</text>
</comment>
<keyword evidence="4 7" id="KW-0547">Nucleotide-binding</keyword>
<name>A0ABV8DUN2_9NOCA</name>
<evidence type="ECO:0000256" key="2">
    <source>
        <dbReference type="ARBA" id="ARBA00022527"/>
    </source>
</evidence>